<name>A0AAP7IFY3_9STAP</name>
<dbReference type="InterPro" id="IPR055760">
    <property type="entry name" value="DUF7336"/>
</dbReference>
<dbReference type="AlphaFoldDB" id="A0AAP7IFY3"/>
<evidence type="ECO:0000259" key="1">
    <source>
        <dbReference type="Pfam" id="PF24024"/>
    </source>
</evidence>
<reference evidence="3" key="1">
    <citation type="submission" date="2015-11" db="EMBL/GenBank/DDBJ databases">
        <title>Genomic diversity of Staphylococcus saprophyticus strains from urinary tract infections, animal surfaces, and fermented foods.</title>
        <authorList>
            <person name="Wolfe B.E."/>
        </authorList>
    </citation>
    <scope>NUCLEOTIDE SEQUENCE [LARGE SCALE GENOMIC DNA]</scope>
    <source>
        <strain evidence="3">738_7</strain>
    </source>
</reference>
<evidence type="ECO:0000313" key="2">
    <source>
        <dbReference type="EMBL" id="OEK58812.1"/>
    </source>
</evidence>
<comment type="caution">
    <text evidence="2">The sequence shown here is derived from an EMBL/GenBank/DDBJ whole genome shotgun (WGS) entry which is preliminary data.</text>
</comment>
<gene>
    <name evidence="2" type="ORF">ASS94_01275</name>
</gene>
<sequence>MKVYTVFFTETYGEYGLVGVYSTKEKAEQGIEEAMKLYHGSDYVEKTWDRESDELGYERIEDEYLVIESELDKEAHVLL</sequence>
<accession>A0AAP7IFY3</accession>
<protein>
    <recommendedName>
        <fullName evidence="1">DUF7336 domain-containing protein</fullName>
    </recommendedName>
</protein>
<feature type="domain" description="DUF7336" evidence="1">
    <location>
        <begin position="1"/>
        <end position="45"/>
    </location>
</feature>
<dbReference type="RefSeq" id="WP_069854388.1">
    <property type="nucleotide sequence ID" value="NZ_JBQQHW010000010.1"/>
</dbReference>
<dbReference type="Proteomes" id="UP000095464">
    <property type="component" value="Unassembled WGS sequence"/>
</dbReference>
<organism evidence="2 3">
    <name type="scientific">Staphylococcus equorum</name>
    <dbReference type="NCBI Taxonomy" id="246432"/>
    <lineage>
        <taxon>Bacteria</taxon>
        <taxon>Bacillati</taxon>
        <taxon>Bacillota</taxon>
        <taxon>Bacilli</taxon>
        <taxon>Bacillales</taxon>
        <taxon>Staphylococcaceae</taxon>
        <taxon>Staphylococcus</taxon>
    </lineage>
</organism>
<dbReference type="EMBL" id="LNPX01000005">
    <property type="protein sequence ID" value="OEK58812.1"/>
    <property type="molecule type" value="Genomic_DNA"/>
</dbReference>
<proteinExistence type="predicted"/>
<evidence type="ECO:0000313" key="3">
    <source>
        <dbReference type="Proteomes" id="UP000095464"/>
    </source>
</evidence>
<dbReference type="Pfam" id="PF24024">
    <property type="entry name" value="DUF7336"/>
    <property type="match status" value="1"/>
</dbReference>